<keyword evidence="1" id="KW-0812">Transmembrane</keyword>
<keyword evidence="1" id="KW-1133">Transmembrane helix</keyword>
<keyword evidence="3" id="KW-1185">Reference proteome</keyword>
<evidence type="ECO:0000313" key="3">
    <source>
        <dbReference type="Proteomes" id="UP000266178"/>
    </source>
</evidence>
<protein>
    <submittedName>
        <fullName evidence="2">Uncharacterized protein</fullName>
    </submittedName>
</protein>
<dbReference type="Proteomes" id="UP000266178">
    <property type="component" value="Unassembled WGS sequence"/>
</dbReference>
<sequence length="604" mass="65722">MNLNLLRIAVLLAALVCIPALLPRMKAERPGPVVLMMDGEAVSDEARTEGKSLEALLQEYKAQGVGGVALYERSVRGLVDKGRVIYQSAANLKLIYPVAPVKPGWYYLTGPTALLDQLAAEWDVPTERITIGTQSWLGAPLDVGGFPAGFDPDLFRQLKAQGFYLAARPLNSPNRRFEAPLVPPETDVVIFGGTEVLGFPDPETIEKVATRLEGKPVAMIESTNQRGFDLISKYLPVLRLFSIKADWQDKLTPPEVTDKFVLAARERGHQILYLRPFRTAQDTREFLSLLTNDLGRSHIPIGTPMPRNFHPSPLRYVAWIGIAAGVVLLALGLPAPFGIPVAILLTLFALGYARSESGPLLAAMVFPVLGFLERPRLLAPAVLGIAGGRSAPLQPAAVTPVPGMGLWLAAVLYAFAGVIFLAALGSTPQSVLGLQPFKGVSLTLIVPPLLVALSFLPRDFKGALNTLYAHPLRLGEVALAIFGLALVALALLRRGNDAAGSIVPSWELQLRAFLQDIMVRPRFKEIFAHALAPIALLLPWPTWIRNSLLLLVSVGIASILNTFSHYHTPLTISFFRVLNGIVIGLIVGFIGLAIVRRVRRWWLE</sequence>
<feature type="transmembrane region" description="Helical" evidence="1">
    <location>
        <begin position="6"/>
        <end position="22"/>
    </location>
</feature>
<organism evidence="2 3">
    <name type="scientific">Meiothermus granaticius NBRC 107808</name>
    <dbReference type="NCBI Taxonomy" id="1227551"/>
    <lineage>
        <taxon>Bacteria</taxon>
        <taxon>Thermotogati</taxon>
        <taxon>Deinococcota</taxon>
        <taxon>Deinococci</taxon>
        <taxon>Thermales</taxon>
        <taxon>Thermaceae</taxon>
        <taxon>Meiothermus</taxon>
    </lineage>
</organism>
<proteinExistence type="predicted"/>
<dbReference type="RefSeq" id="WP_119356524.1">
    <property type="nucleotide sequence ID" value="NZ_BJXM01000006.1"/>
</dbReference>
<feature type="transmembrane region" description="Helical" evidence="1">
    <location>
        <begin position="468"/>
        <end position="492"/>
    </location>
</feature>
<dbReference type="InterPro" id="IPR043748">
    <property type="entry name" value="DUF5693"/>
</dbReference>
<feature type="transmembrane region" description="Helical" evidence="1">
    <location>
        <begin position="314"/>
        <end position="331"/>
    </location>
</feature>
<feature type="transmembrane region" description="Helical" evidence="1">
    <location>
        <begin position="573"/>
        <end position="595"/>
    </location>
</feature>
<feature type="transmembrane region" description="Helical" evidence="1">
    <location>
        <begin position="437"/>
        <end position="456"/>
    </location>
</feature>
<comment type="caution">
    <text evidence="2">The sequence shown here is derived from an EMBL/GenBank/DDBJ whole genome shotgun (WGS) entry which is preliminary data.</text>
</comment>
<keyword evidence="1" id="KW-0472">Membrane</keyword>
<reference evidence="2 3" key="1">
    <citation type="submission" date="2018-08" db="EMBL/GenBank/DDBJ databases">
        <title>Meiothermus granaticius genome AF-68 sequencing project.</title>
        <authorList>
            <person name="Da Costa M.S."/>
            <person name="Albuquerque L."/>
            <person name="Raposo P."/>
            <person name="Froufe H.J.C."/>
            <person name="Barroso C.S."/>
            <person name="Egas C."/>
        </authorList>
    </citation>
    <scope>NUCLEOTIDE SEQUENCE [LARGE SCALE GENOMIC DNA]</scope>
    <source>
        <strain evidence="2 3">AF-68</strain>
    </source>
</reference>
<evidence type="ECO:0000313" key="2">
    <source>
        <dbReference type="EMBL" id="RIH93057.1"/>
    </source>
</evidence>
<feature type="transmembrane region" description="Helical" evidence="1">
    <location>
        <begin position="406"/>
        <end position="425"/>
    </location>
</feature>
<dbReference type="EMBL" id="QWLB01000010">
    <property type="protein sequence ID" value="RIH93057.1"/>
    <property type="molecule type" value="Genomic_DNA"/>
</dbReference>
<accession>A0A399F8Q9</accession>
<gene>
    <name evidence="2" type="ORF">Mgrana_01016</name>
</gene>
<dbReference type="AlphaFoldDB" id="A0A399F8Q9"/>
<dbReference type="Pfam" id="PF18949">
    <property type="entry name" value="DUF5693"/>
    <property type="match status" value="1"/>
</dbReference>
<evidence type="ECO:0000256" key="1">
    <source>
        <dbReference type="SAM" id="Phobius"/>
    </source>
</evidence>
<name>A0A399F8Q9_9DEIN</name>
<dbReference type="OrthoDB" id="3805529at2"/>